<evidence type="ECO:0000256" key="4">
    <source>
        <dbReference type="SAM" id="MobiDB-lite"/>
    </source>
</evidence>
<dbReference type="InterPro" id="IPR051179">
    <property type="entry name" value="WD_repeat_multifunction"/>
</dbReference>
<keyword evidence="2" id="KW-0677">Repeat</keyword>
<evidence type="ECO:0000313" key="6">
    <source>
        <dbReference type="Proteomes" id="UP000030764"/>
    </source>
</evidence>
<dbReference type="PROSITE" id="PS50294">
    <property type="entry name" value="WD_REPEATS_REGION"/>
    <property type="match status" value="1"/>
</dbReference>
<dbReference type="InterPro" id="IPR001680">
    <property type="entry name" value="WD40_rpt"/>
</dbReference>
<dbReference type="AlphaFoldDB" id="A0A085LRP0"/>
<name>A0A085LRP0_9BILA</name>
<dbReference type="OrthoDB" id="586585at2759"/>
<dbReference type="PANTHER" id="PTHR19857:SF8">
    <property type="entry name" value="ANGIO-ASSOCIATED MIGRATORY CELL PROTEIN"/>
    <property type="match status" value="1"/>
</dbReference>
<sequence length="395" mass="43437">MYLRAPGEEEDTLEDEADGDDEVIYLNDDEVVVSDSSEPDGDSCEDEGRDDSSVTFARHTDVVLSIAIKGYLVISGGGDNRAVVWNAQDGEFVTALEGHNDSVAEVHLNHNQAYLATGDMSGVVMVWETRQWERKFTLESLDDSIVEMTWMFWHHSTNVIFRGFTSGLIAMNTSNGCNVKYFQGDDSECTCGKLLADGIRLIAGYKNGSLRIWNLREANFVVVPGSEEVVCVDVLDDRIGARGTVDGTFALFNLADGTVYSNFSISQFTDTLDEVGYVETVAFDPTKSLLSVSGINCPLIFFDVQYSRARAVFADIDGVGRALWLDNFLLVVCIDGSVHLLDSRSLEHKTEWRGHKGPICAVAVNMDGRFVVTGDEDGVCKVFPLPLTLTSTVER</sequence>
<organism evidence="5 6">
    <name type="scientific">Trichuris suis</name>
    <name type="common">pig whipworm</name>
    <dbReference type="NCBI Taxonomy" id="68888"/>
    <lineage>
        <taxon>Eukaryota</taxon>
        <taxon>Metazoa</taxon>
        <taxon>Ecdysozoa</taxon>
        <taxon>Nematoda</taxon>
        <taxon>Enoplea</taxon>
        <taxon>Dorylaimia</taxon>
        <taxon>Trichinellida</taxon>
        <taxon>Trichuridae</taxon>
        <taxon>Trichuris</taxon>
    </lineage>
</organism>
<dbReference type="SMART" id="SM00320">
    <property type="entry name" value="WD40"/>
    <property type="match status" value="6"/>
</dbReference>
<evidence type="ECO:0000313" key="5">
    <source>
        <dbReference type="EMBL" id="KFD47636.1"/>
    </source>
</evidence>
<feature type="compositionally biased region" description="Acidic residues" evidence="4">
    <location>
        <begin position="8"/>
        <end position="49"/>
    </location>
</feature>
<evidence type="ECO:0000256" key="2">
    <source>
        <dbReference type="ARBA" id="ARBA00022737"/>
    </source>
</evidence>
<feature type="repeat" description="WD" evidence="3">
    <location>
        <begin position="96"/>
        <end position="137"/>
    </location>
</feature>
<dbReference type="InterPro" id="IPR036322">
    <property type="entry name" value="WD40_repeat_dom_sf"/>
</dbReference>
<feature type="repeat" description="WD" evidence="3">
    <location>
        <begin position="56"/>
        <end position="95"/>
    </location>
</feature>
<proteinExistence type="predicted"/>
<dbReference type="InterPro" id="IPR019775">
    <property type="entry name" value="WD40_repeat_CS"/>
</dbReference>
<dbReference type="Pfam" id="PF00400">
    <property type="entry name" value="WD40"/>
    <property type="match status" value="2"/>
</dbReference>
<keyword evidence="6" id="KW-1185">Reference proteome</keyword>
<protein>
    <submittedName>
        <fullName evidence="5">Uncharacterized protein</fullName>
    </submittedName>
</protein>
<dbReference type="PANTHER" id="PTHR19857">
    <property type="entry name" value="MITOCHONDRIAL DIVISION PROTEIN 1-RELATED"/>
    <property type="match status" value="1"/>
</dbReference>
<reference evidence="5 6" key="1">
    <citation type="journal article" date="2014" name="Nat. Genet.">
        <title>Genome and transcriptome of the porcine whipworm Trichuris suis.</title>
        <authorList>
            <person name="Jex A.R."/>
            <person name="Nejsum P."/>
            <person name="Schwarz E.M."/>
            <person name="Hu L."/>
            <person name="Young N.D."/>
            <person name="Hall R.S."/>
            <person name="Korhonen P.K."/>
            <person name="Liao S."/>
            <person name="Thamsborg S."/>
            <person name="Xia J."/>
            <person name="Xu P."/>
            <person name="Wang S."/>
            <person name="Scheerlinck J.P."/>
            <person name="Hofmann A."/>
            <person name="Sternberg P.W."/>
            <person name="Wang J."/>
            <person name="Gasser R.B."/>
        </authorList>
    </citation>
    <scope>NUCLEOTIDE SEQUENCE [LARGE SCALE GENOMIC DNA]</scope>
    <source>
        <strain evidence="5">DCEP-RM93M</strain>
    </source>
</reference>
<dbReference type="PROSITE" id="PS50082">
    <property type="entry name" value="WD_REPEATS_2"/>
    <property type="match status" value="2"/>
</dbReference>
<dbReference type="Gene3D" id="2.130.10.10">
    <property type="entry name" value="YVTN repeat-like/Quinoprotein amine dehydrogenase"/>
    <property type="match status" value="1"/>
</dbReference>
<accession>A0A085LRP0</accession>
<dbReference type="SUPFAM" id="SSF50978">
    <property type="entry name" value="WD40 repeat-like"/>
    <property type="match status" value="1"/>
</dbReference>
<evidence type="ECO:0000256" key="3">
    <source>
        <dbReference type="PROSITE-ProRule" id="PRU00221"/>
    </source>
</evidence>
<gene>
    <name evidence="5" type="ORF">M513_11499</name>
</gene>
<keyword evidence="1 3" id="KW-0853">WD repeat</keyword>
<dbReference type="Proteomes" id="UP000030764">
    <property type="component" value="Unassembled WGS sequence"/>
</dbReference>
<dbReference type="PROSITE" id="PS00678">
    <property type="entry name" value="WD_REPEATS_1"/>
    <property type="match status" value="2"/>
</dbReference>
<dbReference type="InterPro" id="IPR015943">
    <property type="entry name" value="WD40/YVTN_repeat-like_dom_sf"/>
</dbReference>
<evidence type="ECO:0000256" key="1">
    <source>
        <dbReference type="ARBA" id="ARBA00022574"/>
    </source>
</evidence>
<feature type="region of interest" description="Disordered" evidence="4">
    <location>
        <begin position="1"/>
        <end position="52"/>
    </location>
</feature>
<dbReference type="EMBL" id="KL363319">
    <property type="protein sequence ID" value="KFD47636.1"/>
    <property type="molecule type" value="Genomic_DNA"/>
</dbReference>